<evidence type="ECO:0000313" key="3">
    <source>
        <dbReference type="EMBL" id="CAD2163572.1"/>
    </source>
</evidence>
<dbReference type="PANTHER" id="PTHR13318">
    <property type="entry name" value="PARTNER OF PAIRED, ISOFORM B-RELATED"/>
    <property type="match status" value="1"/>
</dbReference>
<dbReference type="GO" id="GO:0031146">
    <property type="term" value="P:SCF-dependent proteasomal ubiquitin-dependent protein catabolic process"/>
    <property type="evidence" value="ECO:0007669"/>
    <property type="project" value="TreeGrafter"/>
</dbReference>
<dbReference type="SUPFAM" id="SSF81383">
    <property type="entry name" value="F-box domain"/>
    <property type="match status" value="1"/>
</dbReference>
<proteinExistence type="predicted"/>
<comment type="caution">
    <text evidence="3">The sequence shown here is derived from an EMBL/GenBank/DDBJ whole genome shotgun (WGS) entry which is preliminary data.</text>
</comment>
<dbReference type="SUPFAM" id="SSF52047">
    <property type="entry name" value="RNI-like"/>
    <property type="match status" value="1"/>
</dbReference>
<evidence type="ECO:0000259" key="2">
    <source>
        <dbReference type="Pfam" id="PF00646"/>
    </source>
</evidence>
<name>A0A6V7USU1_MELEN</name>
<accession>A0A6V7USU1</accession>
<protein>
    <recommendedName>
        <fullName evidence="2">F-box domain-containing protein</fullName>
    </recommendedName>
</protein>
<dbReference type="PANTHER" id="PTHR13318:SF95">
    <property type="entry name" value="F-BOX PROTEIN YLR352W"/>
    <property type="match status" value="1"/>
</dbReference>
<gene>
    <name evidence="3" type="ORF">MENT_LOCUS16077</name>
</gene>
<dbReference type="Proteomes" id="UP000580250">
    <property type="component" value="Unassembled WGS sequence"/>
</dbReference>
<dbReference type="SMART" id="SM00367">
    <property type="entry name" value="LRR_CC"/>
    <property type="match status" value="6"/>
</dbReference>
<dbReference type="InterPro" id="IPR006553">
    <property type="entry name" value="Leu-rich_rpt_Cys-con_subtyp"/>
</dbReference>
<dbReference type="Gene3D" id="3.80.10.10">
    <property type="entry name" value="Ribonuclease Inhibitor"/>
    <property type="match status" value="2"/>
</dbReference>
<dbReference type="AlphaFoldDB" id="A0A6V7USU1"/>
<dbReference type="EMBL" id="CAJEWN010000098">
    <property type="protein sequence ID" value="CAD2163572.1"/>
    <property type="molecule type" value="Genomic_DNA"/>
</dbReference>
<dbReference type="CDD" id="cd09917">
    <property type="entry name" value="F-box_SF"/>
    <property type="match status" value="1"/>
</dbReference>
<dbReference type="GO" id="GO:0019005">
    <property type="term" value="C:SCF ubiquitin ligase complex"/>
    <property type="evidence" value="ECO:0007669"/>
    <property type="project" value="TreeGrafter"/>
</dbReference>
<dbReference type="OrthoDB" id="10257471at2759"/>
<dbReference type="InterPro" id="IPR032675">
    <property type="entry name" value="LRR_dom_sf"/>
</dbReference>
<feature type="domain" description="F-box" evidence="2">
    <location>
        <begin position="5"/>
        <end position="37"/>
    </location>
</feature>
<reference evidence="3 4" key="1">
    <citation type="submission" date="2020-08" db="EMBL/GenBank/DDBJ databases">
        <authorList>
            <person name="Koutsovoulos G."/>
            <person name="Danchin GJ E."/>
        </authorList>
    </citation>
    <scope>NUCLEOTIDE SEQUENCE [LARGE SCALE GENOMIC DNA]</scope>
</reference>
<keyword evidence="1" id="KW-0833">Ubl conjugation pathway</keyword>
<sequence length="543" mass="61879">MELINNDCLVKIFFYFDFQEKIKLELVCRRWLKIIRSYATHSEMKKINLNEFVRENCARDLSDENKSAGLIEQKLGGILDRAGPHIREIDFNHSWPVISQPILENIKEKCFQLTKLEMGWVRINADISPLLEHVAPQLEEFSLEESSWIGENSRQNEAKASQFLPKMHRLRRLNLRKFGGPLDDLVKIEGSQLEYLDVSEARQLDADTLFNFLNQSKQLICLHLCPMPRQCLQLVAASTTSAINVPTAFLGFTKQEIRERQRYKEENGNIPLRRPKKGKTADLQTLIGQIGKMPKLRTLWLGYIPYTSHFLDISPIGNATELKHLHLKECMSLDGNSLKSMLGGILKDQLRQLSLLNCQRLEEFSALSLCTCLTQLDIEKSKALNDEALKGLAQHGRLRIVRINECPKVHDDGILSIVSKCPALKELELIKCSGISCELFSNAKAFSNSDRFERLSLSGCETITNNSIKQLICSIKLNKLQQLDLSQNMNLDDSVLEMLKGALEKAKNLNRESKLVLTVCCTGTGITRQLISKYEPLMEIVFY</sequence>
<evidence type="ECO:0000313" key="4">
    <source>
        <dbReference type="Proteomes" id="UP000580250"/>
    </source>
</evidence>
<dbReference type="Pfam" id="PF00646">
    <property type="entry name" value="F-box"/>
    <property type="match status" value="1"/>
</dbReference>
<organism evidence="3 4">
    <name type="scientific">Meloidogyne enterolobii</name>
    <name type="common">Root-knot nematode worm</name>
    <name type="synonym">Meloidogyne mayaguensis</name>
    <dbReference type="NCBI Taxonomy" id="390850"/>
    <lineage>
        <taxon>Eukaryota</taxon>
        <taxon>Metazoa</taxon>
        <taxon>Ecdysozoa</taxon>
        <taxon>Nematoda</taxon>
        <taxon>Chromadorea</taxon>
        <taxon>Rhabditida</taxon>
        <taxon>Tylenchina</taxon>
        <taxon>Tylenchomorpha</taxon>
        <taxon>Tylenchoidea</taxon>
        <taxon>Meloidogynidae</taxon>
        <taxon>Meloidogyninae</taxon>
        <taxon>Meloidogyne</taxon>
    </lineage>
</organism>
<dbReference type="InterPro" id="IPR036047">
    <property type="entry name" value="F-box-like_dom_sf"/>
</dbReference>
<evidence type="ECO:0000256" key="1">
    <source>
        <dbReference type="ARBA" id="ARBA00022786"/>
    </source>
</evidence>
<dbReference type="InterPro" id="IPR001810">
    <property type="entry name" value="F-box_dom"/>
</dbReference>